<dbReference type="STRING" id="1149755.A0A2J6RES3"/>
<dbReference type="GO" id="GO:0006516">
    <property type="term" value="P:glycoprotein catabolic process"/>
    <property type="evidence" value="ECO:0007669"/>
    <property type="project" value="TreeGrafter"/>
</dbReference>
<protein>
    <recommendedName>
        <fullName evidence="9">Beta-mannosidase B</fullName>
        <ecNumber evidence="3">3.2.1.25</ecNumber>
    </recommendedName>
    <alternativeName>
        <fullName evidence="10">Mannanase B</fullName>
    </alternativeName>
</protein>
<comment type="similarity">
    <text evidence="8">Belongs to the glycosyl hydrolase 2 family. Beta-mannosidase B subfamily.</text>
</comment>
<accession>A0A2J6RES3</accession>
<evidence type="ECO:0000256" key="1">
    <source>
        <dbReference type="ARBA" id="ARBA00000829"/>
    </source>
</evidence>
<evidence type="ECO:0000256" key="4">
    <source>
        <dbReference type="ARBA" id="ARBA00022801"/>
    </source>
</evidence>
<feature type="domain" description="Beta-mannosidase-like galactose-binding" evidence="13">
    <location>
        <begin position="13"/>
        <end position="188"/>
    </location>
</feature>
<dbReference type="InterPro" id="IPR006102">
    <property type="entry name" value="Ig-like_GH2"/>
</dbReference>
<dbReference type="PANTHER" id="PTHR43730">
    <property type="entry name" value="BETA-MANNOSIDASE"/>
    <property type="match status" value="1"/>
</dbReference>
<dbReference type="SUPFAM" id="SSF51445">
    <property type="entry name" value="(Trans)glycosidases"/>
    <property type="match status" value="1"/>
</dbReference>
<dbReference type="InterPro" id="IPR041447">
    <property type="entry name" value="Mannosidase_ig"/>
</dbReference>
<dbReference type="InterPro" id="IPR008979">
    <property type="entry name" value="Galactose-bd-like_sf"/>
</dbReference>
<comment type="catalytic activity">
    <reaction evidence="1">
        <text>Hydrolysis of terminal, non-reducing beta-D-mannose residues in beta-D-mannosides.</text>
        <dbReference type="EC" id="3.2.1.25"/>
    </reaction>
</comment>
<evidence type="ECO:0000256" key="8">
    <source>
        <dbReference type="ARBA" id="ARBA00038429"/>
    </source>
</evidence>
<evidence type="ECO:0000256" key="7">
    <source>
        <dbReference type="ARBA" id="ARBA00023326"/>
    </source>
</evidence>
<dbReference type="Gene3D" id="2.60.40.10">
    <property type="entry name" value="Immunoglobulins"/>
    <property type="match status" value="1"/>
</dbReference>
<evidence type="ECO:0000259" key="13">
    <source>
        <dbReference type="Pfam" id="PF22666"/>
    </source>
</evidence>
<sequence>MAAFTSQELSTGWMFRRTDSEEAWLPVAKVPTVVHLDLMDNNKIPDTSHGMNEHEAIWVGESSWSYKCTFPTPSTTQQSGARIALVFEGLDTFATVKLNSIVILSSDNMFISHHVDITAHISSNLQATNILQINFDSALVRGREIMKEHPEHAFNHRQGGVERLGVRKAQYHWGWDWGPKYMTAGPWRPVRLETYCSRVDDLSIEYNLAKDFVSCGGVISVRVDGFGRQQVCLILRDAREQLVFQTDNEVSANGLVQAPFSFQDPELWYPHGYGSQSLYTLACELIAGGNVVQTLTKKIGFRTVELIQEPDPFGKSFYFRINRIDMFAGGSCWIPADNFIPRIPPEKYRAWIELMVESNQIMTRIWGGGIYEEDAFYAACDELGILVWQDFLFACGSYPTFPPFLSSVEAEARCNIQRLRSHPSLIMFAGGNENYYIQEICKLTYDFEGDKDPQSWLKSSFPSRYIYEYLLPKVMSEEAPSLIYHPDSPWGDGKRILDPTVGDIHQWEVWHGIMRPHQSYGKIGGRFNSEFGMEACPHLSTINKFISDPKERYPQSLTMDFHNKAAQHERRLVSYVTENFRIQNLSLEHWTHLTQLTQSEAMSYAYRSWRRQWGSPSARQCGGALMWQLNDCWPAISWAIVDHFLVRKPAFYTIKRALAPISIAVMRTQPDWTEGHTSLVETCEYDVWIASSRKSGFEGAVVELRFISIRTGEDALPLQRYDVDVRPNGTTFVCEGVEIGNPPSPEAFVIHAKLIIDGQVVSRDVDWPQPFKYLDLGREAGLRVRISGCRQKIEISAVKPTKGLTFNERPGLHFSDNGFDVVPGEEYSVDVKGLEKDELLEWAFLGGNGSRSTGRELKARL</sequence>
<dbReference type="Pfam" id="PF00703">
    <property type="entry name" value="Glyco_hydro_2"/>
    <property type="match status" value="1"/>
</dbReference>
<evidence type="ECO:0000259" key="12">
    <source>
        <dbReference type="Pfam" id="PF17786"/>
    </source>
</evidence>
<dbReference type="AlphaFoldDB" id="A0A2J6RES3"/>
<keyword evidence="7" id="KW-0624">Polysaccharide degradation</keyword>
<evidence type="ECO:0000256" key="10">
    <source>
        <dbReference type="ARBA" id="ARBA00041614"/>
    </source>
</evidence>
<dbReference type="Gene3D" id="2.60.120.260">
    <property type="entry name" value="Galactose-binding domain-like"/>
    <property type="match status" value="1"/>
</dbReference>
<dbReference type="FunFam" id="2.60.120.260:FF:000118">
    <property type="entry name" value="Beta-mannosidase B"/>
    <property type="match status" value="1"/>
</dbReference>
<evidence type="ECO:0000313" key="14">
    <source>
        <dbReference type="EMBL" id="PMD37020.1"/>
    </source>
</evidence>
<keyword evidence="15" id="KW-1185">Reference proteome</keyword>
<dbReference type="Pfam" id="PF17786">
    <property type="entry name" value="Mannosidase_ig"/>
    <property type="match status" value="1"/>
</dbReference>
<keyword evidence="5" id="KW-0119">Carbohydrate metabolism</keyword>
<dbReference type="Proteomes" id="UP000235786">
    <property type="component" value="Unassembled WGS sequence"/>
</dbReference>
<dbReference type="EMBL" id="KZ613950">
    <property type="protein sequence ID" value="PMD37020.1"/>
    <property type="molecule type" value="Genomic_DNA"/>
</dbReference>
<evidence type="ECO:0000256" key="6">
    <source>
        <dbReference type="ARBA" id="ARBA00023295"/>
    </source>
</evidence>
<name>A0A2J6RES3_HYAVF</name>
<dbReference type="SUPFAM" id="SSF49785">
    <property type="entry name" value="Galactose-binding domain-like"/>
    <property type="match status" value="1"/>
</dbReference>
<dbReference type="OrthoDB" id="2866996at2759"/>
<evidence type="ECO:0000313" key="15">
    <source>
        <dbReference type="Proteomes" id="UP000235786"/>
    </source>
</evidence>
<dbReference type="PANTHER" id="PTHR43730:SF1">
    <property type="entry name" value="BETA-MANNOSIDASE"/>
    <property type="match status" value="1"/>
</dbReference>
<evidence type="ECO:0000256" key="3">
    <source>
        <dbReference type="ARBA" id="ARBA00012754"/>
    </source>
</evidence>
<dbReference type="GO" id="GO:0000272">
    <property type="term" value="P:polysaccharide catabolic process"/>
    <property type="evidence" value="ECO:0007669"/>
    <property type="project" value="UniProtKB-KW"/>
</dbReference>
<keyword evidence="6" id="KW-0326">Glycosidase</keyword>
<keyword evidence="4 14" id="KW-0378">Hydrolase</keyword>
<evidence type="ECO:0000259" key="11">
    <source>
        <dbReference type="Pfam" id="PF00703"/>
    </source>
</evidence>
<proteinExistence type="inferred from homology"/>
<reference evidence="14 15" key="1">
    <citation type="submission" date="2016-04" db="EMBL/GenBank/DDBJ databases">
        <title>A degradative enzymes factory behind the ericoid mycorrhizal symbiosis.</title>
        <authorList>
            <consortium name="DOE Joint Genome Institute"/>
            <person name="Martino E."/>
            <person name="Morin E."/>
            <person name="Grelet G."/>
            <person name="Kuo A."/>
            <person name="Kohler A."/>
            <person name="Daghino S."/>
            <person name="Barry K."/>
            <person name="Choi C."/>
            <person name="Cichocki N."/>
            <person name="Clum A."/>
            <person name="Copeland A."/>
            <person name="Hainaut M."/>
            <person name="Haridas S."/>
            <person name="Labutti K."/>
            <person name="Lindquist E."/>
            <person name="Lipzen A."/>
            <person name="Khouja H.-R."/>
            <person name="Murat C."/>
            <person name="Ohm R."/>
            <person name="Olson A."/>
            <person name="Spatafora J."/>
            <person name="Veneault-Fourrey C."/>
            <person name="Henrissat B."/>
            <person name="Grigoriev I."/>
            <person name="Martin F."/>
            <person name="Perotto S."/>
        </authorList>
    </citation>
    <scope>NUCLEOTIDE SEQUENCE [LARGE SCALE GENOMIC DNA]</scope>
    <source>
        <strain evidence="14 15">F</strain>
    </source>
</reference>
<comment type="pathway">
    <text evidence="2">Glycan metabolism; N-glycan degradation.</text>
</comment>
<dbReference type="GO" id="GO:0004567">
    <property type="term" value="F:beta-mannosidase activity"/>
    <property type="evidence" value="ECO:0007669"/>
    <property type="project" value="UniProtKB-EC"/>
</dbReference>
<gene>
    <name evidence="14" type="ORF">L207DRAFT_494190</name>
</gene>
<dbReference type="InterPro" id="IPR036156">
    <property type="entry name" value="Beta-gal/glucu_dom_sf"/>
</dbReference>
<dbReference type="InterPro" id="IPR050887">
    <property type="entry name" value="Beta-mannosidase_GH2"/>
</dbReference>
<feature type="domain" description="Mannosidase Ig/CBM-like" evidence="12">
    <location>
        <begin position="684"/>
        <end position="773"/>
    </location>
</feature>
<organism evidence="14 15">
    <name type="scientific">Hyaloscypha variabilis (strain UAMH 11265 / GT02V1 / F)</name>
    <name type="common">Meliniomyces variabilis</name>
    <dbReference type="NCBI Taxonomy" id="1149755"/>
    <lineage>
        <taxon>Eukaryota</taxon>
        <taxon>Fungi</taxon>
        <taxon>Dikarya</taxon>
        <taxon>Ascomycota</taxon>
        <taxon>Pezizomycotina</taxon>
        <taxon>Leotiomycetes</taxon>
        <taxon>Helotiales</taxon>
        <taxon>Hyaloscyphaceae</taxon>
        <taxon>Hyaloscypha</taxon>
        <taxon>Hyaloscypha variabilis</taxon>
    </lineage>
</organism>
<evidence type="ECO:0000256" key="2">
    <source>
        <dbReference type="ARBA" id="ARBA00004740"/>
    </source>
</evidence>
<dbReference type="Gene3D" id="3.20.20.80">
    <property type="entry name" value="Glycosidases"/>
    <property type="match status" value="1"/>
</dbReference>
<dbReference type="InterPro" id="IPR017853">
    <property type="entry name" value="GH"/>
</dbReference>
<evidence type="ECO:0000256" key="5">
    <source>
        <dbReference type="ARBA" id="ARBA00023277"/>
    </source>
</evidence>
<dbReference type="InterPro" id="IPR054593">
    <property type="entry name" value="Beta-mannosidase-like_N2"/>
</dbReference>
<dbReference type="InterPro" id="IPR013783">
    <property type="entry name" value="Ig-like_fold"/>
</dbReference>
<evidence type="ECO:0000256" key="9">
    <source>
        <dbReference type="ARBA" id="ARBA00041069"/>
    </source>
</evidence>
<dbReference type="SUPFAM" id="SSF49303">
    <property type="entry name" value="beta-Galactosidase/glucuronidase domain"/>
    <property type="match status" value="2"/>
</dbReference>
<dbReference type="EC" id="3.2.1.25" evidence="3"/>
<dbReference type="Pfam" id="PF22666">
    <property type="entry name" value="Glyco_hydro_2_N2"/>
    <property type="match status" value="1"/>
</dbReference>
<feature type="domain" description="Glycoside hydrolase family 2 immunoglobulin-like beta-sandwich" evidence="11">
    <location>
        <begin position="239"/>
        <end position="302"/>
    </location>
</feature>
<dbReference type="FunFam" id="3.20.20.80:FF:000050">
    <property type="entry name" value="Beta-mannosidase B"/>
    <property type="match status" value="1"/>
</dbReference>